<accession>F4PZG8</accession>
<dbReference type="InterPro" id="IPR011057">
    <property type="entry name" value="Mss4-like_sf"/>
</dbReference>
<dbReference type="Pfam" id="PF04828">
    <property type="entry name" value="GFA"/>
    <property type="match status" value="1"/>
</dbReference>
<evidence type="ECO:0000256" key="3">
    <source>
        <dbReference type="ARBA" id="ARBA00022833"/>
    </source>
</evidence>
<dbReference type="EMBL" id="GL883016">
    <property type="protein sequence ID" value="EGG19197.1"/>
    <property type="molecule type" value="Genomic_DNA"/>
</dbReference>
<dbReference type="GO" id="GO:0016846">
    <property type="term" value="F:carbon-sulfur lyase activity"/>
    <property type="evidence" value="ECO:0007669"/>
    <property type="project" value="InterPro"/>
</dbReference>
<keyword evidence="3" id="KW-0862">Zinc</keyword>
<dbReference type="PANTHER" id="PTHR28620:SF1">
    <property type="entry name" value="CENP-V_GFA DOMAIN-CONTAINING PROTEIN"/>
    <property type="match status" value="1"/>
</dbReference>
<dbReference type="SUPFAM" id="SSF51316">
    <property type="entry name" value="Mss4-like"/>
    <property type="match status" value="1"/>
</dbReference>
<feature type="domain" description="CENP-V/GFA" evidence="4">
    <location>
        <begin position="25"/>
        <end position="144"/>
    </location>
</feature>
<comment type="similarity">
    <text evidence="1">Belongs to the Gfa family.</text>
</comment>
<evidence type="ECO:0000259" key="4">
    <source>
        <dbReference type="PROSITE" id="PS51891"/>
    </source>
</evidence>
<dbReference type="GO" id="GO:0046872">
    <property type="term" value="F:metal ion binding"/>
    <property type="evidence" value="ECO:0007669"/>
    <property type="project" value="UniProtKB-KW"/>
</dbReference>
<dbReference type="RefSeq" id="XP_004366830.1">
    <property type="nucleotide sequence ID" value="XM_004366773.1"/>
</dbReference>
<sequence length="155" mass="17652">MSETSCEVGPTTHNASLFKEGRQAYHGSCHCGALKYSVEIDFLTNKSVRCNCSFCTKIRIWEVLVKPEFFKLLEGQDSYTTYKFGEKAHSHYHCKHCGIRCHGFSIIPDMGGDFIAISINTLDDLTDEQMSSLIVQPLDGRNNNWFEVPKFHNHL</sequence>
<keyword evidence="2" id="KW-0479">Metal-binding</keyword>
<dbReference type="KEGG" id="dfa:DFA_02445"/>
<reference evidence="6" key="1">
    <citation type="journal article" date="2011" name="Genome Res.">
        <title>Phylogeny-wide analysis of social amoeba genomes highlights ancient origins for complex intercellular communication.</title>
        <authorList>
            <person name="Heidel A.J."/>
            <person name="Lawal H.M."/>
            <person name="Felder M."/>
            <person name="Schilde C."/>
            <person name="Helps N.R."/>
            <person name="Tunggal B."/>
            <person name="Rivero F."/>
            <person name="John U."/>
            <person name="Schleicher M."/>
            <person name="Eichinger L."/>
            <person name="Platzer M."/>
            <person name="Noegel A.A."/>
            <person name="Schaap P."/>
            <person name="Gloeckner G."/>
        </authorList>
    </citation>
    <scope>NUCLEOTIDE SEQUENCE [LARGE SCALE GENOMIC DNA]</scope>
    <source>
        <strain evidence="6">SH3</strain>
    </source>
</reference>
<proteinExistence type="inferred from homology"/>
<name>F4PZG8_CACFS</name>
<gene>
    <name evidence="5" type="ORF">DFA_02445</name>
</gene>
<protein>
    <submittedName>
        <fullName evidence="5">Glutathione-dependent formaldehyde-activating</fullName>
    </submittedName>
</protein>
<dbReference type="OrthoDB" id="2993351at2759"/>
<dbReference type="PANTHER" id="PTHR28620">
    <property type="entry name" value="CENTROMERE PROTEIN V"/>
    <property type="match status" value="1"/>
</dbReference>
<dbReference type="AlphaFoldDB" id="F4PZG8"/>
<dbReference type="PROSITE" id="PS51891">
    <property type="entry name" value="CENP_V_GFA"/>
    <property type="match status" value="1"/>
</dbReference>
<dbReference type="STRING" id="1054147.F4PZG8"/>
<keyword evidence="6" id="KW-1185">Reference proteome</keyword>
<dbReference type="Gene3D" id="2.170.150.70">
    <property type="match status" value="1"/>
</dbReference>
<dbReference type="Proteomes" id="UP000007797">
    <property type="component" value="Unassembled WGS sequence"/>
</dbReference>
<evidence type="ECO:0000256" key="2">
    <source>
        <dbReference type="ARBA" id="ARBA00022723"/>
    </source>
</evidence>
<dbReference type="GeneID" id="14871156"/>
<dbReference type="OMA" id="MSETSCE"/>
<evidence type="ECO:0000313" key="5">
    <source>
        <dbReference type="EMBL" id="EGG19197.1"/>
    </source>
</evidence>
<evidence type="ECO:0000256" key="1">
    <source>
        <dbReference type="ARBA" id="ARBA00005495"/>
    </source>
</evidence>
<evidence type="ECO:0000313" key="6">
    <source>
        <dbReference type="Proteomes" id="UP000007797"/>
    </source>
</evidence>
<dbReference type="InterPro" id="IPR052355">
    <property type="entry name" value="CENP-V-like"/>
</dbReference>
<dbReference type="InterPro" id="IPR006913">
    <property type="entry name" value="CENP-V/GFA"/>
</dbReference>
<organism evidence="5 6">
    <name type="scientific">Cavenderia fasciculata</name>
    <name type="common">Slime mold</name>
    <name type="synonym">Dictyostelium fasciculatum</name>
    <dbReference type="NCBI Taxonomy" id="261658"/>
    <lineage>
        <taxon>Eukaryota</taxon>
        <taxon>Amoebozoa</taxon>
        <taxon>Evosea</taxon>
        <taxon>Eumycetozoa</taxon>
        <taxon>Dictyostelia</taxon>
        <taxon>Acytosteliales</taxon>
        <taxon>Cavenderiaceae</taxon>
        <taxon>Cavenderia</taxon>
    </lineage>
</organism>